<evidence type="ECO:0000256" key="1">
    <source>
        <dbReference type="SAM" id="Coils"/>
    </source>
</evidence>
<dbReference type="OrthoDB" id="10437569at2759"/>
<accession>A0A812XLJ5</accession>
<dbReference type="PANTHER" id="PTHR37473:SF1">
    <property type="entry name" value="EF-HAND DOMAIN-CONTAINING PROTEIN"/>
    <property type="match status" value="1"/>
</dbReference>
<proteinExistence type="predicted"/>
<name>A0A812XLJ5_SYMPI</name>
<evidence type="ECO:0000313" key="3">
    <source>
        <dbReference type="Proteomes" id="UP000649617"/>
    </source>
</evidence>
<keyword evidence="1" id="KW-0175">Coiled coil</keyword>
<dbReference type="AlphaFoldDB" id="A0A812XLJ5"/>
<gene>
    <name evidence="2" type="ORF">SPIL2461_LOCUS21378</name>
</gene>
<dbReference type="EMBL" id="CAJNIZ010046182">
    <property type="protein sequence ID" value="CAE7742281.1"/>
    <property type="molecule type" value="Genomic_DNA"/>
</dbReference>
<protein>
    <submittedName>
        <fullName evidence="2">Uncharacterized protein</fullName>
    </submittedName>
</protein>
<reference evidence="2" key="1">
    <citation type="submission" date="2021-02" db="EMBL/GenBank/DDBJ databases">
        <authorList>
            <person name="Dougan E. K."/>
            <person name="Rhodes N."/>
            <person name="Thang M."/>
            <person name="Chan C."/>
        </authorList>
    </citation>
    <scope>NUCLEOTIDE SEQUENCE</scope>
</reference>
<keyword evidence="3" id="KW-1185">Reference proteome</keyword>
<sequence length="180" mass="21084">MHLSKKVQMARKKAEQDSILLANRIRLLRNEEAKTRKKIVETEKKTQEIIDARRRNEKRRQDKEAFEAHKEALESEFRTKQMMDRADQQHKVQDKLRSIRERNQGAGNVIRQERQAYQEVVDFERQAAADEAFARAEQVRAAMSQAARTVLMASIMDVRMYLLLGANMRAKFSARAPFKP</sequence>
<evidence type="ECO:0000313" key="2">
    <source>
        <dbReference type="EMBL" id="CAE7742281.1"/>
    </source>
</evidence>
<comment type="caution">
    <text evidence="2">The sequence shown here is derived from an EMBL/GenBank/DDBJ whole genome shotgun (WGS) entry which is preliminary data.</text>
</comment>
<dbReference type="PANTHER" id="PTHR37473">
    <property type="entry name" value="EF-HAND DOMAIN-CONTAINING PROTEIN"/>
    <property type="match status" value="1"/>
</dbReference>
<dbReference type="Proteomes" id="UP000649617">
    <property type="component" value="Unassembled WGS sequence"/>
</dbReference>
<organism evidence="2 3">
    <name type="scientific">Symbiodinium pilosum</name>
    <name type="common">Dinoflagellate</name>
    <dbReference type="NCBI Taxonomy" id="2952"/>
    <lineage>
        <taxon>Eukaryota</taxon>
        <taxon>Sar</taxon>
        <taxon>Alveolata</taxon>
        <taxon>Dinophyceae</taxon>
        <taxon>Suessiales</taxon>
        <taxon>Symbiodiniaceae</taxon>
        <taxon>Symbiodinium</taxon>
    </lineage>
</organism>
<feature type="coiled-coil region" evidence="1">
    <location>
        <begin position="25"/>
        <end position="76"/>
    </location>
</feature>